<evidence type="ECO:0000256" key="3">
    <source>
        <dbReference type="ARBA" id="ARBA00011837"/>
    </source>
</evidence>
<comment type="similarity">
    <text evidence="2 9">Belongs to the Mediator complex subunit 9 family.</text>
</comment>
<dbReference type="GO" id="GO:0006357">
    <property type="term" value="P:regulation of transcription by RNA polymerase II"/>
    <property type="evidence" value="ECO:0007669"/>
    <property type="project" value="InterPro"/>
</dbReference>
<evidence type="ECO:0000313" key="12">
    <source>
        <dbReference type="EMBL" id="KAF2266149.1"/>
    </source>
</evidence>
<dbReference type="Proteomes" id="UP000800093">
    <property type="component" value="Unassembled WGS sequence"/>
</dbReference>
<keyword evidence="10" id="KW-0175">Coiled coil</keyword>
<evidence type="ECO:0000256" key="1">
    <source>
        <dbReference type="ARBA" id="ARBA00004123"/>
    </source>
</evidence>
<dbReference type="GO" id="GO:0016592">
    <property type="term" value="C:mediator complex"/>
    <property type="evidence" value="ECO:0007669"/>
    <property type="project" value="InterPro"/>
</dbReference>
<accession>A0A9P4KHB1</accession>
<dbReference type="OrthoDB" id="5414694at2759"/>
<dbReference type="GO" id="GO:0003712">
    <property type="term" value="F:transcription coregulator activity"/>
    <property type="evidence" value="ECO:0007669"/>
    <property type="project" value="InterPro"/>
</dbReference>
<evidence type="ECO:0000313" key="13">
    <source>
        <dbReference type="Proteomes" id="UP000800093"/>
    </source>
</evidence>
<dbReference type="EMBL" id="ML986600">
    <property type="protein sequence ID" value="KAF2266149.1"/>
    <property type="molecule type" value="Genomic_DNA"/>
</dbReference>
<dbReference type="AlphaFoldDB" id="A0A9P4KHB1"/>
<sequence>MSGPATPHVPLSASASVPPTGSATPAPPHADGPQLPPPSTFDILPDLHRLLSRLISTSAQPPAPTPTPSQPPGDGPLEIQHLATAATELKLKIQKARRAVLALPDMDRSCEDQQEEIDYLEARIARMKATLQGLGASDNPSGEAADEDEDQSMMG</sequence>
<gene>
    <name evidence="9" type="primary">MED9</name>
    <name evidence="12" type="ORF">CC78DRAFT_160247</name>
</gene>
<dbReference type="InterPro" id="IPR011425">
    <property type="entry name" value="Med9"/>
</dbReference>
<comment type="caution">
    <text evidence="12">The sequence shown here is derived from an EMBL/GenBank/DDBJ whole genome shotgun (WGS) entry which is preliminary data.</text>
</comment>
<evidence type="ECO:0000256" key="11">
    <source>
        <dbReference type="SAM" id="MobiDB-lite"/>
    </source>
</evidence>
<feature type="compositionally biased region" description="Polar residues" evidence="11">
    <location>
        <begin position="13"/>
        <end position="23"/>
    </location>
</feature>
<keyword evidence="5 9" id="KW-0010">Activator</keyword>
<dbReference type="Pfam" id="PF07544">
    <property type="entry name" value="Med9"/>
    <property type="match status" value="1"/>
</dbReference>
<comment type="function">
    <text evidence="8 9">Component of the Mediator complex, a coactivator involved in the regulated transcription of nearly all RNA polymerase II-dependent genes. Mediator functions as a bridge to convey information from gene-specific regulatory proteins to the basal RNA polymerase II transcription machinery. Mediator is recruited to promoters by direct interactions with regulatory proteins and serves as a scaffold for the assembly of a functional preinitiation complex with RNA polymerase II and the general transcription factors.</text>
</comment>
<feature type="region of interest" description="Disordered" evidence="11">
    <location>
        <begin position="132"/>
        <end position="155"/>
    </location>
</feature>
<comment type="subunit">
    <text evidence="3 9">Component of the Mediator complex.</text>
</comment>
<dbReference type="InterPro" id="IPR037212">
    <property type="entry name" value="Med7/Med21-like"/>
</dbReference>
<proteinExistence type="inferred from homology"/>
<protein>
    <recommendedName>
        <fullName evidence="9">Mediator of RNA polymerase II transcription subunit 9</fullName>
    </recommendedName>
    <alternativeName>
        <fullName evidence="9">Mediator complex subunit 9</fullName>
    </alternativeName>
</protein>
<feature type="region of interest" description="Disordered" evidence="11">
    <location>
        <begin position="1"/>
        <end position="78"/>
    </location>
</feature>
<keyword evidence="13" id="KW-1185">Reference proteome</keyword>
<evidence type="ECO:0000256" key="6">
    <source>
        <dbReference type="ARBA" id="ARBA00023163"/>
    </source>
</evidence>
<keyword evidence="7 9" id="KW-0539">Nucleus</keyword>
<feature type="coiled-coil region" evidence="10">
    <location>
        <begin position="79"/>
        <end position="130"/>
    </location>
</feature>
<comment type="subcellular location">
    <subcellularLocation>
        <location evidence="1 9">Nucleus</location>
    </subcellularLocation>
</comment>
<evidence type="ECO:0000256" key="7">
    <source>
        <dbReference type="ARBA" id="ARBA00023242"/>
    </source>
</evidence>
<keyword evidence="4 9" id="KW-0805">Transcription regulation</keyword>
<evidence type="ECO:0000256" key="10">
    <source>
        <dbReference type="SAM" id="Coils"/>
    </source>
</evidence>
<evidence type="ECO:0000256" key="2">
    <source>
        <dbReference type="ARBA" id="ARBA00008089"/>
    </source>
</evidence>
<evidence type="ECO:0000256" key="5">
    <source>
        <dbReference type="ARBA" id="ARBA00023159"/>
    </source>
</evidence>
<reference evidence="13" key="1">
    <citation type="journal article" date="2020" name="Stud. Mycol.">
        <title>101 Dothideomycetes genomes: A test case for predicting lifestyles and emergence of pathogens.</title>
        <authorList>
            <person name="Haridas S."/>
            <person name="Albert R."/>
            <person name="Binder M."/>
            <person name="Bloem J."/>
            <person name="LaButti K."/>
            <person name="Salamov A."/>
            <person name="Andreopoulos B."/>
            <person name="Baker S."/>
            <person name="Barry K."/>
            <person name="Bills G."/>
            <person name="Bluhm B."/>
            <person name="Cannon C."/>
            <person name="Castanera R."/>
            <person name="Culley D."/>
            <person name="Daum C."/>
            <person name="Ezra D."/>
            <person name="Gonzalez J."/>
            <person name="Henrissat B."/>
            <person name="Kuo A."/>
            <person name="Liang C."/>
            <person name="Lipzen A."/>
            <person name="Lutzoni F."/>
            <person name="Magnuson J."/>
            <person name="Mondo S."/>
            <person name="Nolan M."/>
            <person name="Ohm R."/>
            <person name="Pangilinan J."/>
            <person name="Park H.-J."/>
            <person name="Ramirez L."/>
            <person name="Alfaro M."/>
            <person name="Sun H."/>
            <person name="Tritt A."/>
            <person name="Yoshinaga Y."/>
            <person name="Zwiers L.-H."/>
            <person name="Turgeon B."/>
            <person name="Goodwin S."/>
            <person name="Spatafora J."/>
            <person name="Crous P."/>
            <person name="Grigoriev I."/>
        </authorList>
    </citation>
    <scope>NUCLEOTIDE SEQUENCE [LARGE SCALE GENOMIC DNA]</scope>
    <source>
        <strain evidence="13">CBS 304.66</strain>
    </source>
</reference>
<organism evidence="12 13">
    <name type="scientific">Lojkania enalia</name>
    <dbReference type="NCBI Taxonomy" id="147567"/>
    <lineage>
        <taxon>Eukaryota</taxon>
        <taxon>Fungi</taxon>
        <taxon>Dikarya</taxon>
        <taxon>Ascomycota</taxon>
        <taxon>Pezizomycotina</taxon>
        <taxon>Dothideomycetes</taxon>
        <taxon>Pleosporomycetidae</taxon>
        <taxon>Pleosporales</taxon>
        <taxon>Pleosporales incertae sedis</taxon>
        <taxon>Lojkania</taxon>
    </lineage>
</organism>
<evidence type="ECO:0000256" key="9">
    <source>
        <dbReference type="RuleBase" id="RU364145"/>
    </source>
</evidence>
<name>A0A9P4KHB1_9PLEO</name>
<feature type="compositionally biased region" description="Pro residues" evidence="11">
    <location>
        <begin position="25"/>
        <end position="39"/>
    </location>
</feature>
<feature type="compositionally biased region" description="Pro residues" evidence="11">
    <location>
        <begin position="61"/>
        <end position="74"/>
    </location>
</feature>
<keyword evidence="6 9" id="KW-0804">Transcription</keyword>
<feature type="compositionally biased region" description="Acidic residues" evidence="11">
    <location>
        <begin position="144"/>
        <end position="155"/>
    </location>
</feature>
<evidence type="ECO:0000256" key="8">
    <source>
        <dbReference type="ARBA" id="ARBA00025687"/>
    </source>
</evidence>
<dbReference type="SUPFAM" id="SSF140718">
    <property type="entry name" value="Mediator hinge subcomplex-like"/>
    <property type="match status" value="1"/>
</dbReference>
<evidence type="ECO:0000256" key="4">
    <source>
        <dbReference type="ARBA" id="ARBA00023015"/>
    </source>
</evidence>